<protein>
    <submittedName>
        <fullName evidence="2">Uncharacterized protein</fullName>
    </submittedName>
</protein>
<accession>A0A3B1CRV1</accession>
<evidence type="ECO:0000256" key="1">
    <source>
        <dbReference type="SAM" id="MobiDB-lite"/>
    </source>
</evidence>
<name>A0A3B1CRV1_9ZZZZ</name>
<proteinExistence type="predicted"/>
<feature type="non-terminal residue" evidence="2">
    <location>
        <position position="1"/>
    </location>
</feature>
<evidence type="ECO:0000313" key="2">
    <source>
        <dbReference type="EMBL" id="VAX26718.1"/>
    </source>
</evidence>
<dbReference type="AlphaFoldDB" id="A0A3B1CRV1"/>
<feature type="region of interest" description="Disordered" evidence="1">
    <location>
        <begin position="37"/>
        <end position="63"/>
    </location>
</feature>
<organism evidence="2">
    <name type="scientific">hydrothermal vent metagenome</name>
    <dbReference type="NCBI Taxonomy" id="652676"/>
    <lineage>
        <taxon>unclassified sequences</taxon>
        <taxon>metagenomes</taxon>
        <taxon>ecological metagenomes</taxon>
    </lineage>
</organism>
<dbReference type="EMBL" id="UOGF01000017">
    <property type="protein sequence ID" value="VAX26718.1"/>
    <property type="molecule type" value="Genomic_DNA"/>
</dbReference>
<sequence>EGNGNLKISTFFPDNWDELKVRACALLSFVGESHQMTDQKALDSPGDATFYPTTGLENPDAPG</sequence>
<reference evidence="2" key="1">
    <citation type="submission" date="2018-06" db="EMBL/GenBank/DDBJ databases">
        <authorList>
            <person name="Zhirakovskaya E."/>
        </authorList>
    </citation>
    <scope>NUCLEOTIDE SEQUENCE</scope>
</reference>
<gene>
    <name evidence="2" type="ORF">MNBD_NITROSPIRAE01-244</name>
</gene>